<evidence type="ECO:0000259" key="2">
    <source>
        <dbReference type="Pfam" id="PF13843"/>
    </source>
</evidence>
<accession>A0A815WHA7</accession>
<feature type="domain" description="PiggyBac transposable element-derived protein" evidence="2">
    <location>
        <begin position="85"/>
        <end position="444"/>
    </location>
</feature>
<dbReference type="InterPro" id="IPR029526">
    <property type="entry name" value="PGBD"/>
</dbReference>
<dbReference type="AlphaFoldDB" id="A0A815WHA7"/>
<protein>
    <recommendedName>
        <fullName evidence="2">PiggyBac transposable element-derived protein domain-containing protein</fullName>
    </recommendedName>
</protein>
<organism evidence="3 4">
    <name type="scientific">Adineta ricciae</name>
    <name type="common">Rotifer</name>
    <dbReference type="NCBI Taxonomy" id="249248"/>
    <lineage>
        <taxon>Eukaryota</taxon>
        <taxon>Metazoa</taxon>
        <taxon>Spiralia</taxon>
        <taxon>Gnathifera</taxon>
        <taxon>Rotifera</taxon>
        <taxon>Eurotatoria</taxon>
        <taxon>Bdelloidea</taxon>
        <taxon>Adinetida</taxon>
        <taxon>Adinetidae</taxon>
        <taxon>Adineta</taxon>
    </lineage>
</organism>
<dbReference type="Proteomes" id="UP000663852">
    <property type="component" value="Unassembled WGS sequence"/>
</dbReference>
<evidence type="ECO:0000313" key="3">
    <source>
        <dbReference type="EMBL" id="CAF1541966.1"/>
    </source>
</evidence>
<dbReference type="PANTHER" id="PTHR46599:SF3">
    <property type="entry name" value="PIGGYBAC TRANSPOSABLE ELEMENT-DERIVED PROTEIN 4"/>
    <property type="match status" value="1"/>
</dbReference>
<gene>
    <name evidence="3" type="ORF">EDS130_LOCUS45386</name>
</gene>
<dbReference type="PANTHER" id="PTHR46599">
    <property type="entry name" value="PIGGYBAC TRANSPOSABLE ELEMENT-DERIVED PROTEIN 4"/>
    <property type="match status" value="1"/>
</dbReference>
<sequence length="555" mass="64706">MATCTPNDPHEIQMDSESEGDSTMEIYAVSSSDMDSSESDDETESSKQQSTNRIWKKTACKPHLFSFDETNIGFSPKIDAMKDPTPLDVFQLLFDEKMIDLIVEETNKYQVFPNKNATPSTDSHQAKWTETNHSEIYTFLATVMLMSVTKKNKILDYWSTDPLISTPMFSQLFSRDRFLMLLKYLHFNDELTKIDDDKLYKVKPIIDDLRTKFKSLVIPNKNLCIDESLILWKGRLGFKQYIPSKRRRFGIKVLMICDCQTGIVLDFIVYTGSSTDIDLDQSLGKSGSIVMTLMKPYLSKGHSLFVDNWYTTPRLFEKLYELKTGACGTVRRNRIGSVKLDKLTKGDFDYTNSHNLMVLKWQDKREVFMLCTIHRPRMIQTRKSDWKTQKIVEKPECIVHYNKNMGSVDKTDMQLSFVECLRKTIKWYKKFFFHLLDLSTFNAYMLFKMKHKKSIHFGDFRCELIRQLIERYSQPKPIGGRPVTSDNPVRLTGRHFPSLVPATTTQKCPRRDCIVCSHTSRREKKRKKTRYQCDICDVGLCVIDCFGDYHTLKHF</sequence>
<proteinExistence type="predicted"/>
<dbReference type="Pfam" id="PF13843">
    <property type="entry name" value="DDE_Tnp_1_7"/>
    <property type="match status" value="1"/>
</dbReference>
<evidence type="ECO:0000256" key="1">
    <source>
        <dbReference type="SAM" id="MobiDB-lite"/>
    </source>
</evidence>
<comment type="caution">
    <text evidence="3">The sequence shown here is derived from an EMBL/GenBank/DDBJ whole genome shotgun (WGS) entry which is preliminary data.</text>
</comment>
<name>A0A815WHA7_ADIRI</name>
<dbReference type="OrthoDB" id="9986773at2759"/>
<reference evidence="3" key="1">
    <citation type="submission" date="2021-02" db="EMBL/GenBank/DDBJ databases">
        <authorList>
            <person name="Nowell W R."/>
        </authorList>
    </citation>
    <scope>NUCLEOTIDE SEQUENCE</scope>
</reference>
<evidence type="ECO:0000313" key="4">
    <source>
        <dbReference type="Proteomes" id="UP000663852"/>
    </source>
</evidence>
<dbReference type="EMBL" id="CAJNOJ010001088">
    <property type="protein sequence ID" value="CAF1541966.1"/>
    <property type="molecule type" value="Genomic_DNA"/>
</dbReference>
<feature type="region of interest" description="Disordered" evidence="1">
    <location>
        <begin position="1"/>
        <end position="53"/>
    </location>
</feature>